<dbReference type="InterPro" id="IPR020843">
    <property type="entry name" value="ER"/>
</dbReference>
<dbReference type="InterPro" id="IPR001227">
    <property type="entry name" value="Ac_transferase_dom_sf"/>
</dbReference>
<evidence type="ECO:0000256" key="37">
    <source>
        <dbReference type="ARBA" id="ARBA00047440"/>
    </source>
</evidence>
<comment type="pathway">
    <text evidence="1">Lipid metabolism.</text>
</comment>
<evidence type="ECO:0000256" key="45">
    <source>
        <dbReference type="ARBA" id="ARBA00048051"/>
    </source>
</evidence>
<evidence type="ECO:0000313" key="68">
    <source>
        <dbReference type="EMBL" id="CAH1132765.1"/>
    </source>
</evidence>
<keyword evidence="19" id="KW-0520">NAD</keyword>
<evidence type="ECO:0000256" key="54">
    <source>
        <dbReference type="ARBA" id="ARBA00048935"/>
    </source>
</evidence>
<dbReference type="InterPro" id="IPR050091">
    <property type="entry name" value="PKS_NRPS_Biosynth_Enz"/>
</dbReference>
<comment type="catalytic activity">
    <reaction evidence="62">
        <text>(2E)-decenoyl-[ACP] + NADPH + H(+) = decanoyl-[ACP] + NADP(+)</text>
        <dbReference type="Rhea" id="RHEA:41864"/>
        <dbReference type="Rhea" id="RHEA-COMP:9639"/>
        <dbReference type="Rhea" id="RHEA-COMP:9640"/>
        <dbReference type="ChEBI" id="CHEBI:15378"/>
        <dbReference type="ChEBI" id="CHEBI:57783"/>
        <dbReference type="ChEBI" id="CHEBI:58349"/>
        <dbReference type="ChEBI" id="CHEBI:78467"/>
        <dbReference type="ChEBI" id="CHEBI:78468"/>
    </reaction>
    <physiologicalReaction direction="left-to-right" evidence="62">
        <dbReference type="Rhea" id="RHEA:41865"/>
    </physiologicalReaction>
</comment>
<dbReference type="SUPFAM" id="SSF52151">
    <property type="entry name" value="FabD/lysophospholipase-like"/>
    <property type="match status" value="1"/>
</dbReference>
<name>A0A9P0GST6_9CUCU</name>
<comment type="catalytic activity">
    <reaction evidence="46">
        <text>(2E)-dodecenoyl-[ACP] + NADPH + H(+) = dodecanoyl-[ACP] + NADP(+)</text>
        <dbReference type="Rhea" id="RHEA:41880"/>
        <dbReference type="Rhea" id="RHEA-COMP:9643"/>
        <dbReference type="Rhea" id="RHEA-COMP:9644"/>
        <dbReference type="ChEBI" id="CHEBI:15378"/>
        <dbReference type="ChEBI" id="CHEBI:57783"/>
        <dbReference type="ChEBI" id="CHEBI:58349"/>
        <dbReference type="ChEBI" id="CHEBI:65264"/>
        <dbReference type="ChEBI" id="CHEBI:78472"/>
    </reaction>
    <physiologicalReaction direction="left-to-right" evidence="46">
        <dbReference type="Rhea" id="RHEA:41881"/>
    </physiologicalReaction>
</comment>
<keyword evidence="9" id="KW-0444">Lipid biosynthesis</keyword>
<dbReference type="Gene3D" id="3.90.180.10">
    <property type="entry name" value="Medium-chain alcohol dehydrogenases, catalytic domain"/>
    <property type="match status" value="1"/>
</dbReference>
<dbReference type="PANTHER" id="PTHR43775:SF7">
    <property type="entry name" value="FATTY ACID SYNTHASE"/>
    <property type="match status" value="1"/>
</dbReference>
<dbReference type="Pfam" id="PF21089">
    <property type="entry name" value="PKS_DH_N"/>
    <property type="match status" value="1"/>
</dbReference>
<evidence type="ECO:0000256" key="20">
    <source>
        <dbReference type="ARBA" id="ARBA00023098"/>
    </source>
</evidence>
<evidence type="ECO:0000256" key="42">
    <source>
        <dbReference type="ARBA" id="ARBA00047897"/>
    </source>
</evidence>
<dbReference type="SMART" id="SM00829">
    <property type="entry name" value="PKS_ER"/>
    <property type="match status" value="1"/>
</dbReference>
<dbReference type="Pfam" id="PF00698">
    <property type="entry name" value="Acyl_transf_1"/>
    <property type="match status" value="1"/>
</dbReference>
<keyword evidence="21" id="KW-0275">Fatty acid biosynthesis</keyword>
<evidence type="ECO:0000256" key="36">
    <source>
        <dbReference type="ARBA" id="ARBA00047400"/>
    </source>
</evidence>
<evidence type="ECO:0000256" key="1">
    <source>
        <dbReference type="ARBA" id="ARBA00005189"/>
    </source>
</evidence>
<keyword evidence="8" id="KW-0596">Phosphopantetheine</keyword>
<dbReference type="SUPFAM" id="SSF53901">
    <property type="entry name" value="Thiolase-like"/>
    <property type="match status" value="1"/>
</dbReference>
<comment type="function">
    <text evidence="32">Fatty acid synthetase is a multifunctional enzyme that catalyzes the de novo biosynthesis of long-chain saturated fatty acids starting from acetyl-CoA and malonyl-CoA in the presence of NADPH. This multifunctional protein contains 7 catalytic activities and a site for the binding of the prosthetic group 4'-phosphopantetheine of the acyl carrier protein ([ACP]) domain.</text>
</comment>
<feature type="domain" description="Malonyl-CoA:ACP transacylase (MAT)" evidence="66">
    <location>
        <begin position="495"/>
        <end position="789"/>
    </location>
</feature>
<evidence type="ECO:0000256" key="22">
    <source>
        <dbReference type="ARBA" id="ARBA00023268"/>
    </source>
</evidence>
<comment type="catalytic activity">
    <reaction evidence="36">
        <text>a (3R)-hydroxyacyl-[ACP] + NADP(+) = a 3-oxoacyl-[ACP] + NADPH + H(+)</text>
        <dbReference type="Rhea" id="RHEA:17397"/>
        <dbReference type="Rhea" id="RHEA-COMP:9916"/>
        <dbReference type="Rhea" id="RHEA-COMP:9945"/>
        <dbReference type="ChEBI" id="CHEBI:15378"/>
        <dbReference type="ChEBI" id="CHEBI:57783"/>
        <dbReference type="ChEBI" id="CHEBI:58349"/>
        <dbReference type="ChEBI" id="CHEBI:78776"/>
        <dbReference type="ChEBI" id="CHEBI:78827"/>
        <dbReference type="EC" id="1.1.1.100"/>
    </reaction>
    <physiologicalReaction direction="right-to-left" evidence="36">
        <dbReference type="Rhea" id="RHEA:17399"/>
    </physiologicalReaction>
</comment>
<dbReference type="InterPro" id="IPR016036">
    <property type="entry name" value="Malonyl_transacylase_ACP-bd"/>
</dbReference>
<evidence type="ECO:0000256" key="4">
    <source>
        <dbReference type="ARBA" id="ARBA00012873"/>
    </source>
</evidence>
<dbReference type="PROSITE" id="PS00606">
    <property type="entry name" value="KS3_1"/>
    <property type="match status" value="1"/>
</dbReference>
<dbReference type="InterPro" id="IPR049552">
    <property type="entry name" value="PKS_DH_N"/>
</dbReference>
<dbReference type="InterPro" id="IPR049391">
    <property type="entry name" value="FAS_pseudo-KR"/>
</dbReference>
<evidence type="ECO:0000259" key="67">
    <source>
        <dbReference type="SMART" id="SM00829"/>
    </source>
</evidence>
<dbReference type="InterPro" id="IPR036291">
    <property type="entry name" value="NAD(P)-bd_dom_sf"/>
</dbReference>
<dbReference type="GO" id="GO:0004313">
    <property type="term" value="F:[acyl-carrier-protein] S-acetyltransferase activity"/>
    <property type="evidence" value="ECO:0007669"/>
    <property type="project" value="UniProtKB-EC"/>
</dbReference>
<evidence type="ECO:0000256" key="21">
    <source>
        <dbReference type="ARBA" id="ARBA00023160"/>
    </source>
</evidence>
<evidence type="ECO:0000256" key="33">
    <source>
        <dbReference type="ARBA" id="ARBA00044883"/>
    </source>
</evidence>
<evidence type="ECO:0000256" key="50">
    <source>
        <dbReference type="ARBA" id="ARBA00048571"/>
    </source>
</evidence>
<dbReference type="InterPro" id="IPR042104">
    <property type="entry name" value="PKS_dehydratase_sf"/>
</dbReference>
<comment type="catalytic activity">
    <reaction evidence="53">
        <text>hexadecanoyl-[ACP] + H2O = hexadecanoate + holo-[ACP] + H(+)</text>
        <dbReference type="Rhea" id="RHEA:41932"/>
        <dbReference type="Rhea" id="RHEA-COMP:9652"/>
        <dbReference type="Rhea" id="RHEA-COMP:9685"/>
        <dbReference type="ChEBI" id="CHEBI:7896"/>
        <dbReference type="ChEBI" id="CHEBI:15377"/>
        <dbReference type="ChEBI" id="CHEBI:15378"/>
        <dbReference type="ChEBI" id="CHEBI:64479"/>
        <dbReference type="ChEBI" id="CHEBI:78483"/>
        <dbReference type="EC" id="3.1.2.14"/>
    </reaction>
    <physiologicalReaction direction="left-to-right" evidence="53">
        <dbReference type="Rhea" id="RHEA:41933"/>
    </physiologicalReaction>
</comment>
<keyword evidence="22" id="KW-0511">Multifunctional enzyme</keyword>
<dbReference type="Gene3D" id="3.40.50.1820">
    <property type="entry name" value="alpha/beta hydrolase"/>
    <property type="match status" value="1"/>
</dbReference>
<keyword evidence="14" id="KW-0276">Fatty acid metabolism</keyword>
<dbReference type="SUPFAM" id="SSF55048">
    <property type="entry name" value="Probable ACP-binding domain of malonyl-CoA ACP transacylase"/>
    <property type="match status" value="1"/>
</dbReference>
<dbReference type="InterPro" id="IPR013968">
    <property type="entry name" value="PKS_KR"/>
</dbReference>
<dbReference type="GO" id="GO:0006633">
    <property type="term" value="P:fatty acid biosynthetic process"/>
    <property type="evidence" value="ECO:0007669"/>
    <property type="project" value="UniProtKB-KW"/>
</dbReference>
<comment type="catalytic activity">
    <reaction evidence="29">
        <text>(3R)-hydroxyoctadecanoyl-[ACP] = (2E)-octadecenoyl-[ACP] + H2O</text>
        <dbReference type="Rhea" id="RHEA:41924"/>
        <dbReference type="Rhea" id="RHEA-COMP:9654"/>
        <dbReference type="Rhea" id="RHEA-COMP:9655"/>
        <dbReference type="ChEBI" id="CHEBI:15377"/>
        <dbReference type="ChEBI" id="CHEBI:78488"/>
        <dbReference type="ChEBI" id="CHEBI:78489"/>
    </reaction>
    <physiologicalReaction direction="left-to-right" evidence="29">
        <dbReference type="Rhea" id="RHEA:41925"/>
    </physiologicalReaction>
</comment>
<keyword evidence="17" id="KW-0007">Acetylation</keyword>
<reference evidence="68" key="1">
    <citation type="submission" date="2022-01" db="EMBL/GenBank/DDBJ databases">
        <authorList>
            <person name="King R."/>
        </authorList>
    </citation>
    <scope>NUCLEOTIDE SEQUENCE</scope>
</reference>
<keyword evidence="18" id="KW-0560">Oxidoreductase</keyword>
<dbReference type="OrthoDB" id="329835at2759"/>
<evidence type="ECO:0000256" key="14">
    <source>
        <dbReference type="ARBA" id="ARBA00022832"/>
    </source>
</evidence>
<organism evidence="68 69">
    <name type="scientific">Ceutorhynchus assimilis</name>
    <name type="common">cabbage seed weevil</name>
    <dbReference type="NCBI Taxonomy" id="467358"/>
    <lineage>
        <taxon>Eukaryota</taxon>
        <taxon>Metazoa</taxon>
        <taxon>Ecdysozoa</taxon>
        <taxon>Arthropoda</taxon>
        <taxon>Hexapoda</taxon>
        <taxon>Insecta</taxon>
        <taxon>Pterygota</taxon>
        <taxon>Neoptera</taxon>
        <taxon>Endopterygota</taxon>
        <taxon>Coleoptera</taxon>
        <taxon>Polyphaga</taxon>
        <taxon>Cucujiformia</taxon>
        <taxon>Curculionidae</taxon>
        <taxon>Ceutorhynchinae</taxon>
        <taxon>Ceutorhynchus</taxon>
    </lineage>
</organism>
<comment type="catalytic activity">
    <reaction evidence="40">
        <text>dodecanoyl-[ACP] + malonyl-[ACP] + H(+) = 3-oxotetradecanoyl-[ACP] + holo-[ACP] + CO2</text>
        <dbReference type="Rhea" id="RHEA:41884"/>
        <dbReference type="Rhea" id="RHEA-COMP:9623"/>
        <dbReference type="Rhea" id="RHEA-COMP:9644"/>
        <dbReference type="Rhea" id="RHEA-COMP:9645"/>
        <dbReference type="Rhea" id="RHEA-COMP:9685"/>
        <dbReference type="ChEBI" id="CHEBI:15378"/>
        <dbReference type="ChEBI" id="CHEBI:16526"/>
        <dbReference type="ChEBI" id="CHEBI:64479"/>
        <dbReference type="ChEBI" id="CHEBI:65264"/>
        <dbReference type="ChEBI" id="CHEBI:78449"/>
        <dbReference type="ChEBI" id="CHEBI:78473"/>
    </reaction>
    <physiologicalReaction direction="left-to-right" evidence="40">
        <dbReference type="Rhea" id="RHEA:41885"/>
    </physiologicalReaction>
</comment>
<evidence type="ECO:0000256" key="13">
    <source>
        <dbReference type="ARBA" id="ARBA00022801"/>
    </source>
</evidence>
<dbReference type="Gene3D" id="3.40.366.10">
    <property type="entry name" value="Malonyl-Coenzyme A Acyl Carrier Protein, domain 2"/>
    <property type="match status" value="1"/>
</dbReference>
<dbReference type="GO" id="GO:0016297">
    <property type="term" value="F:fatty acyl-[ACP] hydrolase activity"/>
    <property type="evidence" value="ECO:0007669"/>
    <property type="project" value="UniProtKB-EC"/>
</dbReference>
<dbReference type="GO" id="GO:0004316">
    <property type="term" value="F:3-oxoacyl-[acyl-carrier-protein] reductase (NADPH) activity"/>
    <property type="evidence" value="ECO:0007669"/>
    <property type="project" value="UniProtKB-EC"/>
</dbReference>
<comment type="catalytic activity">
    <reaction evidence="27">
        <text>a (3R)-hydroxyacyl-[ACP] = a (2E)-enoyl-[ACP] + H2O</text>
        <dbReference type="Rhea" id="RHEA:13097"/>
        <dbReference type="Rhea" id="RHEA-COMP:9925"/>
        <dbReference type="Rhea" id="RHEA-COMP:9945"/>
        <dbReference type="ChEBI" id="CHEBI:15377"/>
        <dbReference type="ChEBI" id="CHEBI:78784"/>
        <dbReference type="ChEBI" id="CHEBI:78827"/>
        <dbReference type="EC" id="4.2.1.59"/>
    </reaction>
    <physiologicalReaction direction="left-to-right" evidence="27">
        <dbReference type="Rhea" id="RHEA:13098"/>
    </physiologicalReaction>
</comment>
<evidence type="ECO:0000256" key="47">
    <source>
        <dbReference type="ARBA" id="ARBA00048289"/>
    </source>
</evidence>
<dbReference type="Pfam" id="PF21149">
    <property type="entry name" value="FAS_pseudo-KR"/>
    <property type="match status" value="1"/>
</dbReference>
<evidence type="ECO:0000256" key="53">
    <source>
        <dbReference type="ARBA" id="ARBA00048704"/>
    </source>
</evidence>
<evidence type="ECO:0000256" key="26">
    <source>
        <dbReference type="ARBA" id="ARBA00023388"/>
    </source>
</evidence>
<comment type="catalytic activity">
    <reaction evidence="31">
        <text>(3R)-hydroxybutanoyl-[ACP] = (2E)-butenoyl-[ACP] + H2O</text>
        <dbReference type="Rhea" id="RHEA:41808"/>
        <dbReference type="Rhea" id="RHEA-COMP:9626"/>
        <dbReference type="Rhea" id="RHEA-COMP:9627"/>
        <dbReference type="ChEBI" id="CHEBI:15377"/>
        <dbReference type="ChEBI" id="CHEBI:78451"/>
        <dbReference type="ChEBI" id="CHEBI:78453"/>
    </reaction>
    <physiologicalReaction direction="left-to-right" evidence="31">
        <dbReference type="Rhea" id="RHEA:41809"/>
    </physiologicalReaction>
</comment>
<dbReference type="Gene3D" id="3.10.129.110">
    <property type="entry name" value="Polyketide synthase dehydratase"/>
    <property type="match status" value="1"/>
</dbReference>
<comment type="catalytic activity">
    <reaction evidence="38">
        <text>tetradecanoyl-[ACP] + malonyl-[ACP] + H(+) = 3-oxohexadecanoyl-[ACP] + holo-[ACP] + CO2</text>
        <dbReference type="Rhea" id="RHEA:41900"/>
        <dbReference type="Rhea" id="RHEA-COMP:9623"/>
        <dbReference type="Rhea" id="RHEA-COMP:9648"/>
        <dbReference type="Rhea" id="RHEA-COMP:9649"/>
        <dbReference type="Rhea" id="RHEA-COMP:9685"/>
        <dbReference type="ChEBI" id="CHEBI:15378"/>
        <dbReference type="ChEBI" id="CHEBI:16526"/>
        <dbReference type="ChEBI" id="CHEBI:64479"/>
        <dbReference type="ChEBI" id="CHEBI:78449"/>
        <dbReference type="ChEBI" id="CHEBI:78477"/>
        <dbReference type="ChEBI" id="CHEBI:78478"/>
    </reaction>
    <physiologicalReaction direction="left-to-right" evidence="38">
        <dbReference type="Rhea" id="RHEA:41901"/>
    </physiologicalReaction>
</comment>
<dbReference type="SUPFAM" id="SSF51735">
    <property type="entry name" value="NAD(P)-binding Rossmann-fold domains"/>
    <property type="match status" value="2"/>
</dbReference>
<keyword evidence="16" id="KW-0663">Pyridoxal phosphate</keyword>
<dbReference type="InterPro" id="IPR036736">
    <property type="entry name" value="ACP-like_sf"/>
</dbReference>
<evidence type="ECO:0000256" key="12">
    <source>
        <dbReference type="ARBA" id="ARBA00022799"/>
    </source>
</evidence>
<dbReference type="EC" id="1.3.1.39" evidence="2"/>
<evidence type="ECO:0000256" key="35">
    <source>
        <dbReference type="ARBA" id="ARBA00047394"/>
    </source>
</evidence>
<dbReference type="Pfam" id="PF16197">
    <property type="entry name" value="KAsynt_C_assoc"/>
    <property type="match status" value="1"/>
</dbReference>
<comment type="catalytic activity">
    <reaction evidence="33">
        <text>acetyl-CoA + n malonyl-CoA + 2n NADPH + 2n H(+) = a long-chain fatty acid + (n+1) CoA + n CO2 + 2n NADP(+).</text>
        <dbReference type="EC" id="2.3.1.85"/>
    </reaction>
</comment>
<comment type="catalytic activity">
    <reaction evidence="39">
        <text>(2E)-butenoyl-[ACP] + NADPH + H(+) = butanoyl-[ACP] + NADP(+)</text>
        <dbReference type="Rhea" id="RHEA:41812"/>
        <dbReference type="Rhea" id="RHEA-COMP:9627"/>
        <dbReference type="Rhea" id="RHEA-COMP:9628"/>
        <dbReference type="ChEBI" id="CHEBI:15378"/>
        <dbReference type="ChEBI" id="CHEBI:57783"/>
        <dbReference type="ChEBI" id="CHEBI:58349"/>
        <dbReference type="ChEBI" id="CHEBI:78453"/>
        <dbReference type="ChEBI" id="CHEBI:78454"/>
    </reaction>
    <physiologicalReaction direction="left-to-right" evidence="39">
        <dbReference type="Rhea" id="RHEA:41813"/>
    </physiologicalReaction>
</comment>
<evidence type="ECO:0000256" key="28">
    <source>
        <dbReference type="ARBA" id="ARBA00023398"/>
    </source>
</evidence>
<evidence type="ECO:0000259" key="64">
    <source>
        <dbReference type="SMART" id="SM00822"/>
    </source>
</evidence>
<evidence type="ECO:0000256" key="3">
    <source>
        <dbReference type="ARBA" id="ARBA00012480"/>
    </source>
</evidence>
<comment type="catalytic activity">
    <reaction evidence="34">
        <text>3-oxooctadecanoyl-[ACP] + NADPH + H(+) = (3R)-hydroxyoctadecanoyl-[ACP] + NADP(+)</text>
        <dbReference type="Rhea" id="RHEA:41920"/>
        <dbReference type="Rhea" id="RHEA-COMP:9653"/>
        <dbReference type="Rhea" id="RHEA-COMP:9654"/>
        <dbReference type="ChEBI" id="CHEBI:15378"/>
        <dbReference type="ChEBI" id="CHEBI:57783"/>
        <dbReference type="ChEBI" id="CHEBI:58349"/>
        <dbReference type="ChEBI" id="CHEBI:78487"/>
        <dbReference type="ChEBI" id="CHEBI:78488"/>
    </reaction>
    <physiologicalReaction direction="left-to-right" evidence="34">
        <dbReference type="Rhea" id="RHEA:41921"/>
    </physiologicalReaction>
</comment>
<comment type="catalytic activity">
    <reaction evidence="52">
        <text>holo-[ACP] + acetyl-CoA = acetyl-[ACP] + CoA</text>
        <dbReference type="Rhea" id="RHEA:41788"/>
        <dbReference type="Rhea" id="RHEA-COMP:9621"/>
        <dbReference type="Rhea" id="RHEA-COMP:9685"/>
        <dbReference type="ChEBI" id="CHEBI:57287"/>
        <dbReference type="ChEBI" id="CHEBI:57288"/>
        <dbReference type="ChEBI" id="CHEBI:64479"/>
        <dbReference type="ChEBI" id="CHEBI:78446"/>
        <dbReference type="EC" id="2.3.1.38"/>
    </reaction>
    <physiologicalReaction direction="left-to-right" evidence="52">
        <dbReference type="Rhea" id="RHEA:41789"/>
    </physiologicalReaction>
</comment>
<dbReference type="GO" id="GO:0004312">
    <property type="term" value="F:fatty acid synthase activity"/>
    <property type="evidence" value="ECO:0007669"/>
    <property type="project" value="UniProtKB-EC"/>
</dbReference>
<comment type="catalytic activity">
    <reaction evidence="24">
        <text>(3R)-hydroxydodecanoyl-[ACP] = (2E)-dodecenoyl-[ACP] + H2O</text>
        <dbReference type="Rhea" id="RHEA:41876"/>
        <dbReference type="Rhea" id="RHEA-COMP:9642"/>
        <dbReference type="Rhea" id="RHEA-COMP:9643"/>
        <dbReference type="ChEBI" id="CHEBI:15377"/>
        <dbReference type="ChEBI" id="CHEBI:78470"/>
        <dbReference type="ChEBI" id="CHEBI:78472"/>
    </reaction>
    <physiologicalReaction direction="left-to-right" evidence="24">
        <dbReference type="Rhea" id="RHEA:41877"/>
    </physiologicalReaction>
</comment>
<dbReference type="Gene3D" id="3.40.50.720">
    <property type="entry name" value="NAD(P)-binding Rossmann-like Domain"/>
    <property type="match status" value="1"/>
</dbReference>
<comment type="catalytic activity">
    <reaction evidence="63">
        <text>octanoyl-[ACP] + malonyl-[ACP] + H(+) = 3-oxodecanoyl-[ACP] + holo-[ACP] + CO2</text>
        <dbReference type="Rhea" id="RHEA:41852"/>
        <dbReference type="Rhea" id="RHEA-COMP:9623"/>
        <dbReference type="Rhea" id="RHEA-COMP:9636"/>
        <dbReference type="Rhea" id="RHEA-COMP:9637"/>
        <dbReference type="Rhea" id="RHEA-COMP:9685"/>
        <dbReference type="ChEBI" id="CHEBI:15378"/>
        <dbReference type="ChEBI" id="CHEBI:16526"/>
        <dbReference type="ChEBI" id="CHEBI:64479"/>
        <dbReference type="ChEBI" id="CHEBI:78449"/>
        <dbReference type="ChEBI" id="CHEBI:78463"/>
        <dbReference type="ChEBI" id="CHEBI:78464"/>
    </reaction>
    <physiologicalReaction direction="left-to-right" evidence="63">
        <dbReference type="Rhea" id="RHEA:41853"/>
    </physiologicalReaction>
</comment>
<dbReference type="InterPro" id="IPR014031">
    <property type="entry name" value="Ketoacyl_synth_C"/>
</dbReference>
<dbReference type="SUPFAM" id="SSF47336">
    <property type="entry name" value="ACP-like"/>
    <property type="match status" value="1"/>
</dbReference>
<comment type="catalytic activity">
    <reaction evidence="48">
        <text>(2E)-octenoyl-[ACP] + NADPH + H(+) = octanoyl-[ACP] + NADP(+)</text>
        <dbReference type="Rhea" id="RHEA:41848"/>
        <dbReference type="Rhea" id="RHEA-COMP:9635"/>
        <dbReference type="Rhea" id="RHEA-COMP:9636"/>
        <dbReference type="ChEBI" id="CHEBI:15378"/>
        <dbReference type="ChEBI" id="CHEBI:57783"/>
        <dbReference type="ChEBI" id="CHEBI:58349"/>
        <dbReference type="ChEBI" id="CHEBI:78462"/>
        <dbReference type="ChEBI" id="CHEBI:78463"/>
    </reaction>
    <physiologicalReaction direction="left-to-right" evidence="48">
        <dbReference type="Rhea" id="RHEA:41849"/>
    </physiologicalReaction>
</comment>
<evidence type="ECO:0000256" key="62">
    <source>
        <dbReference type="ARBA" id="ARBA00049521"/>
    </source>
</evidence>
<keyword evidence="12" id="KW-0702">S-nitrosylation</keyword>
<dbReference type="Gene3D" id="3.30.70.3290">
    <property type="match status" value="1"/>
</dbReference>
<dbReference type="Gene3D" id="3.40.47.10">
    <property type="match status" value="1"/>
</dbReference>
<dbReference type="GO" id="GO:0019171">
    <property type="term" value="F:(3R)-hydroxyacyl-[acyl-carrier-protein] dehydratase activity"/>
    <property type="evidence" value="ECO:0007669"/>
    <property type="project" value="UniProtKB-EC"/>
</dbReference>
<dbReference type="GO" id="GO:0141148">
    <property type="term" value="F:enoyl-[acyl-carrier-protein] reductase (NADPH) activity"/>
    <property type="evidence" value="ECO:0007669"/>
    <property type="project" value="UniProtKB-EC"/>
</dbReference>
<comment type="catalytic activity">
    <reaction evidence="25">
        <text>(3R)-hydroxyhexanoyl-[ACP] = (2E)-hexenoyl-[ACP] + H2O</text>
        <dbReference type="Rhea" id="RHEA:41828"/>
        <dbReference type="Rhea" id="RHEA-COMP:9630"/>
        <dbReference type="Rhea" id="RHEA-COMP:9631"/>
        <dbReference type="ChEBI" id="CHEBI:15377"/>
        <dbReference type="ChEBI" id="CHEBI:78457"/>
        <dbReference type="ChEBI" id="CHEBI:78458"/>
    </reaction>
    <physiologicalReaction direction="left-to-right" evidence="25">
        <dbReference type="Rhea" id="RHEA:41829"/>
    </physiologicalReaction>
</comment>
<evidence type="ECO:0000256" key="59">
    <source>
        <dbReference type="ARBA" id="ARBA00049414"/>
    </source>
</evidence>
<dbReference type="SMART" id="SM00827">
    <property type="entry name" value="PKS_AT"/>
    <property type="match status" value="1"/>
</dbReference>
<evidence type="ECO:0000256" key="39">
    <source>
        <dbReference type="ARBA" id="ARBA00047500"/>
    </source>
</evidence>
<evidence type="ECO:0000256" key="43">
    <source>
        <dbReference type="ARBA" id="ARBA00047953"/>
    </source>
</evidence>
<dbReference type="Proteomes" id="UP001152799">
    <property type="component" value="Chromosome 6"/>
</dbReference>
<keyword evidence="13" id="KW-0378">Hydrolase</keyword>
<dbReference type="CDD" id="cd05195">
    <property type="entry name" value="enoyl_red"/>
    <property type="match status" value="1"/>
</dbReference>
<dbReference type="PANTHER" id="PTHR43775">
    <property type="entry name" value="FATTY ACID SYNTHASE"/>
    <property type="match status" value="1"/>
</dbReference>
<evidence type="ECO:0000256" key="44">
    <source>
        <dbReference type="ARBA" id="ARBA00047961"/>
    </source>
</evidence>
<comment type="catalytic activity">
    <reaction evidence="42">
        <text>(2E)-hexenoyl-[ACP] + NADPH + H(+) = hexanoyl-[ACP] + NADP(+)</text>
        <dbReference type="Rhea" id="RHEA:41832"/>
        <dbReference type="Rhea" id="RHEA-COMP:9631"/>
        <dbReference type="Rhea" id="RHEA-COMP:9632"/>
        <dbReference type="ChEBI" id="CHEBI:15378"/>
        <dbReference type="ChEBI" id="CHEBI:57783"/>
        <dbReference type="ChEBI" id="CHEBI:58349"/>
        <dbReference type="ChEBI" id="CHEBI:78458"/>
        <dbReference type="ChEBI" id="CHEBI:78459"/>
    </reaction>
    <physiologicalReaction direction="left-to-right" evidence="42">
        <dbReference type="Rhea" id="RHEA:41833"/>
    </physiologicalReaction>
</comment>
<keyword evidence="69" id="KW-1185">Reference proteome</keyword>
<comment type="catalytic activity">
    <reaction evidence="28">
        <text>(3R)-hydroxytetradecanoyl-[ACP] = (2E)-tetradecenoyl-[ACP] + H2O</text>
        <dbReference type="Rhea" id="RHEA:41892"/>
        <dbReference type="Rhea" id="RHEA-COMP:9646"/>
        <dbReference type="Rhea" id="RHEA-COMP:9647"/>
        <dbReference type="ChEBI" id="CHEBI:15377"/>
        <dbReference type="ChEBI" id="CHEBI:78474"/>
        <dbReference type="ChEBI" id="CHEBI:78475"/>
    </reaction>
    <physiologicalReaction direction="left-to-right" evidence="28">
        <dbReference type="Rhea" id="RHEA:41893"/>
    </physiologicalReaction>
</comment>
<dbReference type="InterPro" id="IPR016039">
    <property type="entry name" value="Thiolase-like"/>
</dbReference>
<evidence type="ECO:0000256" key="8">
    <source>
        <dbReference type="ARBA" id="ARBA00022450"/>
    </source>
</evidence>
<evidence type="ECO:0000259" key="66">
    <source>
        <dbReference type="SMART" id="SM00827"/>
    </source>
</evidence>
<evidence type="ECO:0000256" key="32">
    <source>
        <dbReference type="ARBA" id="ARBA00023442"/>
    </source>
</evidence>
<comment type="catalytic activity">
    <reaction evidence="41">
        <text>(2E)-hexadecenoyl-[ACP] + NADPH + H(+) = hexadecanoyl-[ACP] + NADP(+)</text>
        <dbReference type="Rhea" id="RHEA:41912"/>
        <dbReference type="Rhea" id="RHEA-COMP:9651"/>
        <dbReference type="Rhea" id="RHEA-COMP:9652"/>
        <dbReference type="ChEBI" id="CHEBI:15378"/>
        <dbReference type="ChEBI" id="CHEBI:57783"/>
        <dbReference type="ChEBI" id="CHEBI:58349"/>
        <dbReference type="ChEBI" id="CHEBI:78481"/>
        <dbReference type="ChEBI" id="CHEBI:78483"/>
    </reaction>
    <physiologicalReaction direction="left-to-right" evidence="41">
        <dbReference type="Rhea" id="RHEA:41913"/>
    </physiologicalReaction>
</comment>
<dbReference type="SUPFAM" id="SSF53474">
    <property type="entry name" value="alpha/beta-Hydrolases"/>
    <property type="match status" value="1"/>
</dbReference>
<comment type="catalytic activity">
    <reaction evidence="50">
        <text>3-oxohexanoyl-[ACP] + NADPH + H(+) = (3R)-hydroxyhexanoyl-[ACP] + NADP(+)</text>
        <dbReference type="Rhea" id="RHEA:41824"/>
        <dbReference type="Rhea" id="RHEA-COMP:9629"/>
        <dbReference type="Rhea" id="RHEA-COMP:9630"/>
        <dbReference type="ChEBI" id="CHEBI:15378"/>
        <dbReference type="ChEBI" id="CHEBI:57783"/>
        <dbReference type="ChEBI" id="CHEBI:58349"/>
        <dbReference type="ChEBI" id="CHEBI:78456"/>
        <dbReference type="ChEBI" id="CHEBI:78457"/>
    </reaction>
    <physiologicalReaction direction="left-to-right" evidence="50">
        <dbReference type="Rhea" id="RHEA:41825"/>
    </physiologicalReaction>
</comment>
<dbReference type="InterPro" id="IPR020841">
    <property type="entry name" value="PKS_Beta-ketoAc_synthase_dom"/>
</dbReference>
<dbReference type="InterPro" id="IPR057326">
    <property type="entry name" value="KR_dom"/>
</dbReference>
<dbReference type="FunFam" id="3.40.50.720:FF:000209">
    <property type="entry name" value="Polyketide synthase Pks12"/>
    <property type="match status" value="1"/>
</dbReference>
<feature type="domain" description="Enoyl reductase (ER)" evidence="67">
    <location>
        <begin position="1359"/>
        <end position="1673"/>
    </location>
</feature>
<comment type="catalytic activity">
    <reaction evidence="51">
        <text>a 2,3-saturated acyl-[ACP] + NADP(+) = a (2E)-enoyl-[ACP] + NADPH + H(+)</text>
        <dbReference type="Rhea" id="RHEA:22564"/>
        <dbReference type="Rhea" id="RHEA-COMP:9925"/>
        <dbReference type="Rhea" id="RHEA-COMP:9926"/>
        <dbReference type="ChEBI" id="CHEBI:15378"/>
        <dbReference type="ChEBI" id="CHEBI:57783"/>
        <dbReference type="ChEBI" id="CHEBI:58349"/>
        <dbReference type="ChEBI" id="CHEBI:78784"/>
        <dbReference type="ChEBI" id="CHEBI:78785"/>
        <dbReference type="EC" id="1.3.1.39"/>
    </reaction>
    <physiologicalReaction direction="right-to-left" evidence="51">
        <dbReference type="Rhea" id="RHEA:22566"/>
    </physiologicalReaction>
</comment>
<evidence type="ECO:0000256" key="41">
    <source>
        <dbReference type="ARBA" id="ARBA00047810"/>
    </source>
</evidence>
<evidence type="ECO:0000256" key="38">
    <source>
        <dbReference type="ARBA" id="ARBA00047451"/>
    </source>
</evidence>
<dbReference type="EMBL" id="OU892282">
    <property type="protein sequence ID" value="CAH1132765.1"/>
    <property type="molecule type" value="Genomic_DNA"/>
</dbReference>
<evidence type="ECO:0000256" key="18">
    <source>
        <dbReference type="ARBA" id="ARBA00023002"/>
    </source>
</evidence>
<evidence type="ECO:0000256" key="17">
    <source>
        <dbReference type="ARBA" id="ARBA00022990"/>
    </source>
</evidence>
<evidence type="ECO:0000256" key="58">
    <source>
        <dbReference type="ARBA" id="ARBA00049263"/>
    </source>
</evidence>
<evidence type="ECO:0000256" key="57">
    <source>
        <dbReference type="ARBA" id="ARBA00049171"/>
    </source>
</evidence>
<dbReference type="EC" id="3.1.2.14" evidence="3"/>
<comment type="catalytic activity">
    <reaction evidence="26">
        <text>(3R)-hydroxydecanoyl-[ACP] = (2E)-decenoyl-[ACP] + H2O</text>
        <dbReference type="Rhea" id="RHEA:41860"/>
        <dbReference type="Rhea" id="RHEA-COMP:9638"/>
        <dbReference type="Rhea" id="RHEA-COMP:9639"/>
        <dbReference type="ChEBI" id="CHEBI:15377"/>
        <dbReference type="ChEBI" id="CHEBI:78466"/>
        <dbReference type="ChEBI" id="CHEBI:78467"/>
    </reaction>
    <physiologicalReaction direction="left-to-right" evidence="26">
        <dbReference type="Rhea" id="RHEA:41861"/>
    </physiologicalReaction>
</comment>
<dbReference type="InterPro" id="IPR009081">
    <property type="entry name" value="PP-bd_ACP"/>
</dbReference>
<protein>
    <recommendedName>
        <fullName evidence="7">Fatty acid synthase</fullName>
        <ecNumber evidence="5">1.1.1.100</ecNumber>
        <ecNumber evidence="2">1.3.1.39</ecNumber>
        <ecNumber evidence="6">2.3.1.41</ecNumber>
        <ecNumber evidence="4">2.3.1.85</ecNumber>
        <ecNumber evidence="3">3.1.2.14</ecNumber>
    </recommendedName>
</protein>
<evidence type="ECO:0000256" key="16">
    <source>
        <dbReference type="ARBA" id="ARBA00022898"/>
    </source>
</evidence>
<evidence type="ECO:0000256" key="56">
    <source>
        <dbReference type="ARBA" id="ARBA00049109"/>
    </source>
</evidence>
<evidence type="ECO:0000313" key="69">
    <source>
        <dbReference type="Proteomes" id="UP001152799"/>
    </source>
</evidence>
<comment type="catalytic activity">
    <reaction evidence="37">
        <text>3-oxodecanoyl-[ACP] + NADPH + H(+) = (3R)-hydroxydecanoyl-[ACP] + NADP(+)</text>
        <dbReference type="Rhea" id="RHEA:41856"/>
        <dbReference type="Rhea" id="RHEA-COMP:9637"/>
        <dbReference type="Rhea" id="RHEA-COMP:9638"/>
        <dbReference type="ChEBI" id="CHEBI:15378"/>
        <dbReference type="ChEBI" id="CHEBI:57783"/>
        <dbReference type="ChEBI" id="CHEBI:58349"/>
        <dbReference type="ChEBI" id="CHEBI:78464"/>
        <dbReference type="ChEBI" id="CHEBI:78466"/>
    </reaction>
    <physiologicalReaction direction="left-to-right" evidence="37">
        <dbReference type="Rhea" id="RHEA:41857"/>
    </physiologicalReaction>
</comment>
<comment type="catalytic activity">
    <reaction evidence="30">
        <text>(3R)-hydroxyhexadecanoyl-[ACP] = (2E)-hexadecenoyl-[ACP] + H2O</text>
        <dbReference type="Rhea" id="RHEA:41908"/>
        <dbReference type="Rhea" id="RHEA-COMP:9650"/>
        <dbReference type="Rhea" id="RHEA-COMP:9651"/>
        <dbReference type="ChEBI" id="CHEBI:15377"/>
        <dbReference type="ChEBI" id="CHEBI:78480"/>
        <dbReference type="ChEBI" id="CHEBI:78481"/>
    </reaction>
    <physiologicalReaction direction="left-to-right" evidence="30">
        <dbReference type="Rhea" id="RHEA:41909"/>
    </physiologicalReaction>
</comment>
<evidence type="ECO:0000256" key="34">
    <source>
        <dbReference type="ARBA" id="ARBA00047300"/>
    </source>
</evidence>
<evidence type="ECO:0000256" key="5">
    <source>
        <dbReference type="ARBA" id="ARBA00012948"/>
    </source>
</evidence>
<feature type="domain" description="Ketoreductase" evidence="64">
    <location>
        <begin position="1700"/>
        <end position="1882"/>
    </location>
</feature>
<keyword evidence="20" id="KW-0443">Lipid metabolism</keyword>
<comment type="catalytic activity">
    <reaction evidence="55">
        <text>(2E)-octadecenoyl-[ACP] + NADPH + H(+) = octadecanoyl-[ACP] + NADP(+)</text>
        <dbReference type="Rhea" id="RHEA:41928"/>
        <dbReference type="Rhea" id="RHEA-COMP:9655"/>
        <dbReference type="Rhea" id="RHEA-COMP:9656"/>
        <dbReference type="ChEBI" id="CHEBI:15378"/>
        <dbReference type="ChEBI" id="CHEBI:57783"/>
        <dbReference type="ChEBI" id="CHEBI:58349"/>
        <dbReference type="ChEBI" id="CHEBI:78489"/>
        <dbReference type="ChEBI" id="CHEBI:78495"/>
    </reaction>
    <physiologicalReaction direction="left-to-right" evidence="55">
        <dbReference type="Rhea" id="RHEA:41929"/>
    </physiologicalReaction>
</comment>
<comment type="catalytic activity">
    <reaction evidence="54">
        <text>3-oxotetradecanoyl-[ACP] + NADPH + H(+) = (3R)-hydroxytetradecanoyl-[ACP] + NADP(+)</text>
        <dbReference type="Rhea" id="RHEA:41888"/>
        <dbReference type="Rhea" id="RHEA-COMP:9645"/>
        <dbReference type="Rhea" id="RHEA-COMP:9646"/>
        <dbReference type="ChEBI" id="CHEBI:15378"/>
        <dbReference type="ChEBI" id="CHEBI:57783"/>
        <dbReference type="ChEBI" id="CHEBI:58349"/>
        <dbReference type="ChEBI" id="CHEBI:78473"/>
        <dbReference type="ChEBI" id="CHEBI:78474"/>
    </reaction>
    <physiologicalReaction direction="left-to-right" evidence="54">
        <dbReference type="Rhea" id="RHEA:41889"/>
    </physiologicalReaction>
</comment>
<comment type="catalytic activity">
    <reaction evidence="44">
        <text>acetyl-[ACP] + malonyl-[ACP] + H(+) = 3-oxobutanoyl-[ACP] + holo-[ACP] + CO2</text>
        <dbReference type="Rhea" id="RHEA:41800"/>
        <dbReference type="Rhea" id="RHEA-COMP:9621"/>
        <dbReference type="Rhea" id="RHEA-COMP:9623"/>
        <dbReference type="Rhea" id="RHEA-COMP:9625"/>
        <dbReference type="Rhea" id="RHEA-COMP:9685"/>
        <dbReference type="ChEBI" id="CHEBI:15378"/>
        <dbReference type="ChEBI" id="CHEBI:16526"/>
        <dbReference type="ChEBI" id="CHEBI:64479"/>
        <dbReference type="ChEBI" id="CHEBI:78446"/>
        <dbReference type="ChEBI" id="CHEBI:78449"/>
        <dbReference type="ChEBI" id="CHEBI:78450"/>
    </reaction>
    <physiologicalReaction direction="left-to-right" evidence="44">
        <dbReference type="Rhea" id="RHEA:41801"/>
    </physiologicalReaction>
</comment>
<evidence type="ECO:0000256" key="6">
    <source>
        <dbReference type="ARBA" id="ARBA00013191"/>
    </source>
</evidence>
<evidence type="ECO:0000256" key="49">
    <source>
        <dbReference type="ARBA" id="ARBA00048506"/>
    </source>
</evidence>
<evidence type="ECO:0000256" key="10">
    <source>
        <dbReference type="ARBA" id="ARBA00022553"/>
    </source>
</evidence>
<evidence type="ECO:0000256" key="23">
    <source>
        <dbReference type="ARBA" id="ARBA00023332"/>
    </source>
</evidence>
<dbReference type="Pfam" id="PF00109">
    <property type="entry name" value="ketoacyl-synt"/>
    <property type="match status" value="1"/>
</dbReference>
<comment type="catalytic activity">
    <reaction evidence="35">
        <text>hexanoyl-[ACP] + malonyl-[ACP] + H(+) = 3-oxooctanoyl-[ACP] + holo-[ACP] + CO2</text>
        <dbReference type="Rhea" id="RHEA:41836"/>
        <dbReference type="Rhea" id="RHEA-COMP:9623"/>
        <dbReference type="Rhea" id="RHEA-COMP:9632"/>
        <dbReference type="Rhea" id="RHEA-COMP:9633"/>
        <dbReference type="Rhea" id="RHEA-COMP:9685"/>
        <dbReference type="ChEBI" id="CHEBI:15378"/>
        <dbReference type="ChEBI" id="CHEBI:16526"/>
        <dbReference type="ChEBI" id="CHEBI:64479"/>
        <dbReference type="ChEBI" id="CHEBI:78449"/>
        <dbReference type="ChEBI" id="CHEBI:78459"/>
        <dbReference type="ChEBI" id="CHEBI:78460"/>
    </reaction>
    <physiologicalReaction direction="left-to-right" evidence="35">
        <dbReference type="Rhea" id="RHEA:41837"/>
    </physiologicalReaction>
</comment>
<evidence type="ECO:0000256" key="55">
    <source>
        <dbReference type="ARBA" id="ARBA00049019"/>
    </source>
</evidence>
<comment type="catalytic activity">
    <reaction evidence="47">
        <text>tetradecanoyl-[ACP] + H2O = tetradecanoate + holo-[ACP] + H(+)</text>
        <dbReference type="Rhea" id="RHEA:30123"/>
        <dbReference type="Rhea" id="RHEA-COMP:9648"/>
        <dbReference type="Rhea" id="RHEA-COMP:9685"/>
        <dbReference type="ChEBI" id="CHEBI:15377"/>
        <dbReference type="ChEBI" id="CHEBI:15378"/>
        <dbReference type="ChEBI" id="CHEBI:30807"/>
        <dbReference type="ChEBI" id="CHEBI:64479"/>
        <dbReference type="ChEBI" id="CHEBI:78477"/>
        <dbReference type="EC" id="3.1.2.14"/>
    </reaction>
    <physiologicalReaction direction="left-to-right" evidence="47">
        <dbReference type="Rhea" id="RHEA:30124"/>
    </physiologicalReaction>
</comment>
<evidence type="ECO:0000256" key="52">
    <source>
        <dbReference type="ARBA" id="ARBA00048691"/>
    </source>
</evidence>
<dbReference type="InterPro" id="IPR011032">
    <property type="entry name" value="GroES-like_sf"/>
</dbReference>
<dbReference type="GO" id="GO:0004315">
    <property type="term" value="F:3-oxoacyl-[acyl-carrier-protein] synthase activity"/>
    <property type="evidence" value="ECO:0007669"/>
    <property type="project" value="UniProtKB-EC"/>
</dbReference>
<dbReference type="InterPro" id="IPR001031">
    <property type="entry name" value="Thioesterase"/>
</dbReference>
<dbReference type="InterPro" id="IPR014043">
    <property type="entry name" value="Acyl_transferase_dom"/>
</dbReference>
<evidence type="ECO:0000256" key="2">
    <source>
        <dbReference type="ARBA" id="ARBA00012004"/>
    </source>
</evidence>
<evidence type="ECO:0000256" key="40">
    <source>
        <dbReference type="ARBA" id="ARBA00047578"/>
    </source>
</evidence>
<dbReference type="SUPFAM" id="SSF50129">
    <property type="entry name" value="GroES-like"/>
    <property type="match status" value="1"/>
</dbReference>
<evidence type="ECO:0000256" key="25">
    <source>
        <dbReference type="ARBA" id="ARBA00023373"/>
    </source>
</evidence>
<dbReference type="Pfam" id="PF08659">
    <property type="entry name" value="KR"/>
    <property type="match status" value="1"/>
</dbReference>
<keyword evidence="11" id="KW-0808">Transferase</keyword>
<evidence type="ECO:0000256" key="9">
    <source>
        <dbReference type="ARBA" id="ARBA00022516"/>
    </source>
</evidence>
<dbReference type="InterPro" id="IPR018201">
    <property type="entry name" value="Ketoacyl_synth_AS"/>
</dbReference>
<evidence type="ECO:0000256" key="15">
    <source>
        <dbReference type="ARBA" id="ARBA00022857"/>
    </source>
</evidence>
<comment type="catalytic activity">
    <reaction evidence="49">
        <text>a fatty acyl-[ACP] + malonyl-[ACP] + H(+) = a 3-oxoacyl-[ACP] + holo-[ACP] + CO2</text>
        <dbReference type="Rhea" id="RHEA:22836"/>
        <dbReference type="Rhea" id="RHEA-COMP:9623"/>
        <dbReference type="Rhea" id="RHEA-COMP:9685"/>
        <dbReference type="Rhea" id="RHEA-COMP:9916"/>
        <dbReference type="Rhea" id="RHEA-COMP:14125"/>
        <dbReference type="ChEBI" id="CHEBI:15378"/>
        <dbReference type="ChEBI" id="CHEBI:16526"/>
        <dbReference type="ChEBI" id="CHEBI:64479"/>
        <dbReference type="ChEBI" id="CHEBI:78449"/>
        <dbReference type="ChEBI" id="CHEBI:78776"/>
        <dbReference type="ChEBI" id="CHEBI:138651"/>
        <dbReference type="EC" id="2.3.1.41"/>
    </reaction>
    <physiologicalReaction direction="left-to-right" evidence="49">
        <dbReference type="Rhea" id="RHEA:22837"/>
    </physiologicalReaction>
</comment>
<dbReference type="InterPro" id="IPR016035">
    <property type="entry name" value="Acyl_Trfase/lysoPLipase"/>
</dbReference>
<evidence type="ECO:0000256" key="19">
    <source>
        <dbReference type="ARBA" id="ARBA00023027"/>
    </source>
</evidence>
<comment type="catalytic activity">
    <reaction evidence="60">
        <text>3-oxooctanoyl-[ACP] + NADPH + H(+) = (3R)-hydroxyoctanoyl-[ACP] + NADP(+)</text>
        <dbReference type="Rhea" id="RHEA:41840"/>
        <dbReference type="Rhea" id="RHEA-COMP:9633"/>
        <dbReference type="Rhea" id="RHEA-COMP:9634"/>
        <dbReference type="ChEBI" id="CHEBI:15378"/>
        <dbReference type="ChEBI" id="CHEBI:57783"/>
        <dbReference type="ChEBI" id="CHEBI:58349"/>
        <dbReference type="ChEBI" id="CHEBI:78460"/>
        <dbReference type="ChEBI" id="CHEBI:78461"/>
    </reaction>
    <physiologicalReaction direction="left-to-right" evidence="60">
        <dbReference type="Rhea" id="RHEA:41841"/>
    </physiologicalReaction>
</comment>
<dbReference type="Pfam" id="PF00550">
    <property type="entry name" value="PP-binding"/>
    <property type="match status" value="1"/>
</dbReference>
<dbReference type="SMART" id="SM00822">
    <property type="entry name" value="PKS_KR"/>
    <property type="match status" value="1"/>
</dbReference>
<comment type="catalytic activity">
    <reaction evidence="56">
        <text>decanoyl-[ACP] + malonyl-[ACP] + H(+) = 3-oxododecanoyl-[ACP] + holo-[ACP] + CO2</text>
        <dbReference type="Rhea" id="RHEA:41868"/>
        <dbReference type="Rhea" id="RHEA-COMP:9623"/>
        <dbReference type="Rhea" id="RHEA-COMP:9640"/>
        <dbReference type="Rhea" id="RHEA-COMP:9641"/>
        <dbReference type="Rhea" id="RHEA-COMP:9685"/>
        <dbReference type="ChEBI" id="CHEBI:15378"/>
        <dbReference type="ChEBI" id="CHEBI:16526"/>
        <dbReference type="ChEBI" id="CHEBI:64479"/>
        <dbReference type="ChEBI" id="CHEBI:78449"/>
        <dbReference type="ChEBI" id="CHEBI:78468"/>
        <dbReference type="ChEBI" id="CHEBI:78469"/>
    </reaction>
    <physiologicalReaction direction="left-to-right" evidence="56">
        <dbReference type="Rhea" id="RHEA:41869"/>
    </physiologicalReaction>
</comment>
<dbReference type="InterPro" id="IPR014030">
    <property type="entry name" value="Ketoacyl_synth_N"/>
</dbReference>
<comment type="catalytic activity">
    <reaction evidence="59">
        <text>3-oxohexadecanoyl-[ACP] + NADPH + H(+) = (3R)-hydroxyhexadecanoyl-[ACP] + NADP(+)</text>
        <dbReference type="Rhea" id="RHEA:41904"/>
        <dbReference type="Rhea" id="RHEA-COMP:9649"/>
        <dbReference type="Rhea" id="RHEA-COMP:9650"/>
        <dbReference type="ChEBI" id="CHEBI:15378"/>
        <dbReference type="ChEBI" id="CHEBI:57783"/>
        <dbReference type="ChEBI" id="CHEBI:58349"/>
        <dbReference type="ChEBI" id="CHEBI:78478"/>
        <dbReference type="ChEBI" id="CHEBI:78480"/>
    </reaction>
    <physiologicalReaction direction="left-to-right" evidence="59">
        <dbReference type="Rhea" id="RHEA:41905"/>
    </physiologicalReaction>
</comment>
<dbReference type="InterPro" id="IPR032821">
    <property type="entry name" value="PKS_assoc"/>
</dbReference>
<dbReference type="SMART" id="SM00825">
    <property type="entry name" value="PKS_KS"/>
    <property type="match status" value="1"/>
</dbReference>
<evidence type="ECO:0000256" key="51">
    <source>
        <dbReference type="ARBA" id="ARBA00048650"/>
    </source>
</evidence>
<dbReference type="InterPro" id="IPR029058">
    <property type="entry name" value="AB_hydrolase_fold"/>
</dbReference>
<evidence type="ECO:0000256" key="7">
    <source>
        <dbReference type="ARBA" id="ARBA00018769"/>
    </source>
</evidence>
<dbReference type="Pfam" id="PF00975">
    <property type="entry name" value="Thioesterase"/>
    <property type="match status" value="1"/>
</dbReference>
<comment type="catalytic activity">
    <reaction evidence="43">
        <text>3-oxobutanoyl-[ACP] + NADPH + H(+) = (3R)-hydroxybutanoyl-[ACP] + NADP(+)</text>
        <dbReference type="Rhea" id="RHEA:41804"/>
        <dbReference type="Rhea" id="RHEA-COMP:9625"/>
        <dbReference type="Rhea" id="RHEA-COMP:9626"/>
        <dbReference type="ChEBI" id="CHEBI:15378"/>
        <dbReference type="ChEBI" id="CHEBI:57783"/>
        <dbReference type="ChEBI" id="CHEBI:58349"/>
        <dbReference type="ChEBI" id="CHEBI:78450"/>
        <dbReference type="ChEBI" id="CHEBI:78451"/>
    </reaction>
    <physiologicalReaction direction="left-to-right" evidence="43">
        <dbReference type="Rhea" id="RHEA:41805"/>
    </physiologicalReaction>
</comment>
<evidence type="ECO:0000256" key="31">
    <source>
        <dbReference type="ARBA" id="ARBA00023402"/>
    </source>
</evidence>
<evidence type="ECO:0000256" key="27">
    <source>
        <dbReference type="ARBA" id="ARBA00023394"/>
    </source>
</evidence>
<gene>
    <name evidence="68" type="ORF">CEUTPL_LOCUS11254</name>
</gene>
<evidence type="ECO:0000256" key="29">
    <source>
        <dbReference type="ARBA" id="ARBA00023399"/>
    </source>
</evidence>
<comment type="catalytic activity">
    <reaction evidence="57">
        <text>(2E)-tetradecenoyl-[ACP] + NADPH + H(+) = tetradecanoyl-[ACP] + NADP(+)</text>
        <dbReference type="Rhea" id="RHEA:41896"/>
        <dbReference type="Rhea" id="RHEA-COMP:9647"/>
        <dbReference type="Rhea" id="RHEA-COMP:9648"/>
        <dbReference type="ChEBI" id="CHEBI:15378"/>
        <dbReference type="ChEBI" id="CHEBI:57783"/>
        <dbReference type="ChEBI" id="CHEBI:58349"/>
        <dbReference type="ChEBI" id="CHEBI:78475"/>
        <dbReference type="ChEBI" id="CHEBI:78477"/>
    </reaction>
    <physiologicalReaction direction="left-to-right" evidence="57">
        <dbReference type="Rhea" id="RHEA:41897"/>
    </physiologicalReaction>
</comment>
<accession>A0A9P0GST6</accession>
<dbReference type="EC" id="1.1.1.100" evidence="5"/>
<keyword evidence="15" id="KW-0521">NADP</keyword>
<evidence type="ECO:0000256" key="24">
    <source>
        <dbReference type="ARBA" id="ARBA00023351"/>
    </source>
</evidence>
<evidence type="ECO:0000256" key="60">
    <source>
        <dbReference type="ARBA" id="ARBA00049422"/>
    </source>
</evidence>
<dbReference type="CDD" id="cd08954">
    <property type="entry name" value="KR_1_FAS_SDR_x"/>
    <property type="match status" value="1"/>
</dbReference>
<dbReference type="Pfam" id="PF13602">
    <property type="entry name" value="ADH_zinc_N_2"/>
    <property type="match status" value="1"/>
</dbReference>
<evidence type="ECO:0000256" key="11">
    <source>
        <dbReference type="ARBA" id="ARBA00022679"/>
    </source>
</evidence>
<comment type="catalytic activity">
    <reaction evidence="61">
        <text>butanoyl-[ACP] + malonyl-[ACP] + H(+) = 3-oxohexanoyl-[ACP] + holo-[ACP] + CO2</text>
        <dbReference type="Rhea" id="RHEA:41820"/>
        <dbReference type="Rhea" id="RHEA-COMP:9623"/>
        <dbReference type="Rhea" id="RHEA-COMP:9628"/>
        <dbReference type="Rhea" id="RHEA-COMP:9629"/>
        <dbReference type="Rhea" id="RHEA-COMP:9685"/>
        <dbReference type="ChEBI" id="CHEBI:15378"/>
        <dbReference type="ChEBI" id="CHEBI:16526"/>
        <dbReference type="ChEBI" id="CHEBI:64479"/>
        <dbReference type="ChEBI" id="CHEBI:78449"/>
        <dbReference type="ChEBI" id="CHEBI:78454"/>
        <dbReference type="ChEBI" id="CHEBI:78456"/>
    </reaction>
    <physiologicalReaction direction="left-to-right" evidence="61">
        <dbReference type="Rhea" id="RHEA:41821"/>
    </physiologicalReaction>
</comment>
<dbReference type="EC" id="2.3.1.85" evidence="4"/>
<comment type="catalytic activity">
    <reaction evidence="45">
        <text>hexadecanoyl-[ACP] + malonyl-[ACP] + H(+) = 3-oxooctadecanoyl-[ACP] + holo-[ACP] + CO2</text>
        <dbReference type="Rhea" id="RHEA:41916"/>
        <dbReference type="Rhea" id="RHEA-COMP:9623"/>
        <dbReference type="Rhea" id="RHEA-COMP:9652"/>
        <dbReference type="Rhea" id="RHEA-COMP:9653"/>
        <dbReference type="Rhea" id="RHEA-COMP:9685"/>
        <dbReference type="ChEBI" id="CHEBI:15378"/>
        <dbReference type="ChEBI" id="CHEBI:16526"/>
        <dbReference type="ChEBI" id="CHEBI:64479"/>
        <dbReference type="ChEBI" id="CHEBI:78449"/>
        <dbReference type="ChEBI" id="CHEBI:78483"/>
        <dbReference type="ChEBI" id="CHEBI:78487"/>
    </reaction>
    <physiologicalReaction direction="left-to-right" evidence="45">
        <dbReference type="Rhea" id="RHEA:41917"/>
    </physiologicalReaction>
</comment>
<evidence type="ECO:0000259" key="65">
    <source>
        <dbReference type="SMART" id="SM00825"/>
    </source>
</evidence>
<evidence type="ECO:0000256" key="63">
    <source>
        <dbReference type="ARBA" id="ARBA00049533"/>
    </source>
</evidence>
<dbReference type="CDD" id="cd00833">
    <property type="entry name" value="PKS"/>
    <property type="match status" value="1"/>
</dbReference>
<evidence type="ECO:0000256" key="46">
    <source>
        <dbReference type="ARBA" id="ARBA00048281"/>
    </source>
</evidence>
<evidence type="ECO:0000256" key="61">
    <source>
        <dbReference type="ARBA" id="ARBA00049449"/>
    </source>
</evidence>
<evidence type="ECO:0000256" key="30">
    <source>
        <dbReference type="ARBA" id="ARBA00023401"/>
    </source>
</evidence>
<evidence type="ECO:0000256" key="48">
    <source>
        <dbReference type="ARBA" id="ARBA00048420"/>
    </source>
</evidence>
<dbReference type="Gene3D" id="1.10.1200.10">
    <property type="entry name" value="ACP-like"/>
    <property type="match status" value="1"/>
</dbReference>
<keyword evidence="10" id="KW-0597">Phosphoprotein</keyword>
<sequence>MGLQDDEIVITGIAGRYPECDTFEEFKKALFDGVDLITEDSRRFEPGTYDVPVRAGKINNIEYFDAQYFGIHPRQARVIDPRHRIMFETAYEAIVDAGYNPKELSGTETGVYIGIGAFDSLESYKELENTNGYCNIGCSLGQIANRTSYCFDLKGPSFVLDTACASGLYALANAFKAMERGDIDGAIVSAVNINLHPYESKEFNQLNMLSPEGKCKVFATDRDGYARSEAIVTVLLQRKSKCRRMYSTVLGADTNCDGWKLEGITFPSSAAQLKLIRKIYEEKKLNPNDVKYIEMHGTGTPAGDTVECQPILDFFCKDRNEPLPIGAVKTNMGHSEISAGLCSLSKVLIAMEADLIPANLHCENIDYTLPGIDSGKMKVVTKNLPWDGGMVSLNCFGFGGANAHVVLKSNEKKRLKPKRLSHRLVNVSGRTEESVKYLLEQAQAHQDDQEFLALIDEIHKIDVEGHPYRGYSILGDNPTTEIKQFSKQKRPVWFVYSGMGSQWTGMAKDLMKIDVYRNTIKRCAAALKPYNVDLEHIMTSDDPTIFDDISNCFSAIAASEIALTDVVRAFGIEPDGFVGHSLGEVGCAYCNGELTPEQAMLIGFARGYATKLSKGPSGQMAAVGLSKEEIKKYLIDGVSIACINGSSSVTITGLKDAVNQVVASLIEKGIFARLVATAGYAFHSQYIDDSAPHLQEFVAKIITDPKPRSSKWISSSRPESEWNDPLVQLNCAEYHRNNYRNPVLFDQVLKYIPKDAIVIEIAPHGLLTAILKREMGPDVTCLSLANKNSKDNLQFLLSNIGKLFVNGGQPNLRTFYNEVSFPVGRGTTNIGSLVKWDHSVKWFTPFYEPNKGFGKKVTVNTDMEIYSYLKGHNIDGRVLMPASGYLELVWKVTAEANSKTVQTYPIVFESLKFLRATVLPEGEDVVFYINIMKQSGYFEIFEGGSVCCSGTIKSTKVISDEFINPDKPKIDVNGYNPLRKQDVYKWFNLKRYKYSGIFQGIESVDVGGTVGKIKWHNSFTSFLDTMIQISLVTEYSYDLYLPTRLQKLVIDPVRHFKEITSNNDLELFYDKDIKLIKSGGIELTNLEVFAAPKRQNIQADPVLESQTFVPYITRNSPEPINLPLILRIAIQIAVENNGLIKNLQAYEVVSNKENSLVKDLEEISKTDPMINLTFVDGESKKFDLILYSDGQLDQTALSMLNADGFVLFHGLGKDAEAIGLPVVYENSHKEKGIYLLRNITSPNSHTIIEVTNVNFDWMEKVKTAIQKNQIVYVTNSMDRTSGVLGLVKCLNLEPTEKARVKCILINDDSLFPDCSKQLSYQLSTNVLQNCVWGSFRHLPVNPVSTIDVSSASNMVQTIGDLSSLKWIERSIENNKPFIESEYVYVNYAALNFKDIMEATGKLHIKNKSDPSCLDIQSGFEYSGITESKRRVMGMGSCAVSLQLWNDPLFTWEVPKTWNLEQAATVPVVYATCYYGLIMRGQLQKRESILIHAGAGGIGIAAISIALSLDCEIFTTVGSQEKRDFLLKMFPKLKPQNIGNSRNASFEQMVLRNTKGAGVDMVLNSLSSELFQASIRCIAQRGRFMEIGKVDLWAGTPVSASLFAKNASFHGVLLDDFFNVNTRHPIKQEIHRLMSEGITKGDVQPLPATVFLEDRIEDAYRFLATGKHKGKVLIKIRDETSFESLQRTIKALPKIYFDPKKVYIVVGGLGGFGLELTNFLIKRYARKIVLNSRRGITNGYQSLCMKKWSEFPEVNVKVNTDDSSTLEGAKKLVKFSEQMGPVGGIFNMAMILSDALFVNQTVEKYKTVFNSKIYSGLNLDKITRAQCPKLDHFVVFSSLACGRGNPGQSNYGMANSALERLCEKRRQDGLPALAVQYGPVGDVGAVAENSKYDKTINVFGLVSQTITSCINALETFMLQPYIVGSTFVMDEENLATSETRKTPVDIIANILGIKDISLISNKDQCLGEMGLDSLMTAEIKQTLYRNYNIEIAAEDIRNMTFNKISQMFEKSGSSTTTDSSNVHENGHPYVLFNAMLSKNIINEVINDKTYSNKIFFIPPIEGNTEIMIPLAHTLKANIYALQFTKDLNFDNMQDYANTFIQTIKNVQSNGPYVLCGYSYGGALGFEIATQLEKLGDKVKLFLIDGTPSFVKRILEEKFNQQGKLQANVKVNVLKSFLELLDELDNKKINSLFDGCVDYEEQLIKLGSFVAENTSYNSEDASVAADRYFKRVVAGFFYHPTSTFKGDATLIRSDDVFKELPNDYDLQKICEQPIDLTSLKGNHREVLLGNNLQRISEIINNKL</sequence>
<proteinExistence type="predicted"/>
<dbReference type="Pfam" id="PF02801">
    <property type="entry name" value="Ketoacyl-synt_C"/>
    <property type="match status" value="1"/>
</dbReference>
<comment type="catalytic activity">
    <reaction evidence="58">
        <text>3-oxododecanoyl-[ACP] + NADPH + H(+) = (3R)-hydroxydodecanoyl-[ACP] + NADP(+)</text>
        <dbReference type="Rhea" id="RHEA:41872"/>
        <dbReference type="Rhea" id="RHEA-COMP:9641"/>
        <dbReference type="Rhea" id="RHEA-COMP:9642"/>
        <dbReference type="ChEBI" id="CHEBI:15378"/>
        <dbReference type="ChEBI" id="CHEBI:57783"/>
        <dbReference type="ChEBI" id="CHEBI:58349"/>
        <dbReference type="ChEBI" id="CHEBI:78469"/>
        <dbReference type="ChEBI" id="CHEBI:78470"/>
    </reaction>
    <physiologicalReaction direction="left-to-right" evidence="58">
        <dbReference type="Rhea" id="RHEA:41873"/>
    </physiologicalReaction>
</comment>
<feature type="domain" description="Ketosynthase family 3 (KS3)" evidence="65">
    <location>
        <begin position="8"/>
        <end position="412"/>
    </location>
</feature>
<dbReference type="EC" id="2.3.1.41" evidence="6"/>
<comment type="catalytic activity">
    <reaction evidence="23">
        <text>(3R)-hydroxyoctanoyl-[ACP] = (2E)-octenoyl-[ACP] + H2O</text>
        <dbReference type="Rhea" id="RHEA:41844"/>
        <dbReference type="Rhea" id="RHEA-COMP:9634"/>
        <dbReference type="Rhea" id="RHEA-COMP:9635"/>
        <dbReference type="ChEBI" id="CHEBI:15377"/>
        <dbReference type="ChEBI" id="CHEBI:78461"/>
        <dbReference type="ChEBI" id="CHEBI:78462"/>
    </reaction>
    <physiologicalReaction direction="left-to-right" evidence="23">
        <dbReference type="Rhea" id="RHEA:41845"/>
    </physiologicalReaction>
</comment>